<dbReference type="InterPro" id="IPR037167">
    <property type="entry name" value="Peptidase_S11_C_sf"/>
</dbReference>
<keyword evidence="2" id="KW-0378">Hydrolase</keyword>
<organism evidence="2 3">
    <name type="scientific">Vibrio atlanticus</name>
    <dbReference type="NCBI Taxonomy" id="693153"/>
    <lineage>
        <taxon>Bacteria</taxon>
        <taxon>Pseudomonadati</taxon>
        <taxon>Pseudomonadota</taxon>
        <taxon>Gammaproteobacteria</taxon>
        <taxon>Vibrionales</taxon>
        <taxon>Vibrionaceae</taxon>
        <taxon>Vibrio</taxon>
    </lineage>
</organism>
<proteinExistence type="predicted"/>
<dbReference type="GO" id="GO:0009002">
    <property type="term" value="F:serine-type D-Ala-D-Ala carboxypeptidase activity"/>
    <property type="evidence" value="ECO:0007669"/>
    <property type="project" value="UniProtKB-EC"/>
</dbReference>
<dbReference type="InterPro" id="IPR012907">
    <property type="entry name" value="Peptidase_S11_C"/>
</dbReference>
<gene>
    <name evidence="2" type="primary">dacA_3</name>
    <name evidence="2" type="ORF">VAT7223_03603</name>
</gene>
<dbReference type="GO" id="GO:0006508">
    <property type="term" value="P:proteolysis"/>
    <property type="evidence" value="ECO:0007669"/>
    <property type="project" value="InterPro"/>
</dbReference>
<dbReference type="AlphaFoldDB" id="A0A1C3J0Z3"/>
<sequence>MSYGFRFFDTLNPHQGGDQVAEEKVWFGAQDTLKLGVAEDTFITLPKSDSKKLTASIELISELKAPISEGQTLGVVHYTVDGEDVQTQPLIALEAVEQAGLFKRLMDYVKLFFASLF</sequence>
<dbReference type="Proteomes" id="UP000092876">
    <property type="component" value="Unassembled WGS sequence"/>
</dbReference>
<protein>
    <submittedName>
        <fullName evidence="2">D-alanyl-D-alanine carboxypeptidase DacA</fullName>
        <ecNumber evidence="2">3.4.16.4</ecNumber>
    </submittedName>
</protein>
<dbReference type="SUPFAM" id="SSF69189">
    <property type="entry name" value="Penicillin-binding protein associated domain"/>
    <property type="match status" value="1"/>
</dbReference>
<evidence type="ECO:0000313" key="2">
    <source>
        <dbReference type="EMBL" id="SBS67258.1"/>
    </source>
</evidence>
<dbReference type="EMBL" id="FLQP01000061">
    <property type="protein sequence ID" value="SBS67258.1"/>
    <property type="molecule type" value="Genomic_DNA"/>
</dbReference>
<dbReference type="SMART" id="SM00936">
    <property type="entry name" value="PBP5_C"/>
    <property type="match status" value="1"/>
</dbReference>
<keyword evidence="2" id="KW-0121">Carboxypeptidase</keyword>
<name>A0A1C3J0Z3_9VIBR</name>
<feature type="domain" description="Peptidase S11 D-Ala-D-Ala carboxypeptidase A C-terminal" evidence="1">
    <location>
        <begin position="8"/>
        <end position="98"/>
    </location>
</feature>
<accession>A0A1C3J0Z3</accession>
<reference evidence="3" key="1">
    <citation type="submission" date="2016-06" db="EMBL/GenBank/DDBJ databases">
        <authorList>
            <person name="Rodrigo-Torres Lidia"/>
            <person name="Arahal R.David."/>
        </authorList>
    </citation>
    <scope>NUCLEOTIDE SEQUENCE [LARGE SCALE GENOMIC DNA]</scope>
    <source>
        <strain evidence="3">CECT 7223</strain>
    </source>
</reference>
<keyword evidence="2" id="KW-0645">Protease</keyword>
<dbReference type="EC" id="3.4.16.4" evidence="2"/>
<dbReference type="Gene3D" id="2.60.410.10">
    <property type="entry name" value="D-Ala-D-Ala carboxypeptidase, C-terminal domain"/>
    <property type="match status" value="1"/>
</dbReference>
<dbReference type="Pfam" id="PF07943">
    <property type="entry name" value="PBP5_C"/>
    <property type="match status" value="1"/>
</dbReference>
<dbReference type="InterPro" id="IPR015956">
    <property type="entry name" value="Peniciliin-bd_prot_C_sf"/>
</dbReference>
<evidence type="ECO:0000259" key="1">
    <source>
        <dbReference type="SMART" id="SM00936"/>
    </source>
</evidence>
<evidence type="ECO:0000313" key="3">
    <source>
        <dbReference type="Proteomes" id="UP000092876"/>
    </source>
</evidence>